<evidence type="ECO:0000256" key="4">
    <source>
        <dbReference type="SAM" id="Phobius"/>
    </source>
</evidence>
<dbReference type="Pfam" id="PF11807">
    <property type="entry name" value="UstYa"/>
    <property type="match status" value="1"/>
</dbReference>
<dbReference type="PANTHER" id="PTHR33365:SF4">
    <property type="entry name" value="CYCLOCHLOROTINE BIOSYNTHESIS PROTEIN O"/>
    <property type="match status" value="1"/>
</dbReference>
<protein>
    <recommendedName>
        <fullName evidence="7">Tat pathway signal sequence</fullName>
    </recommendedName>
</protein>
<dbReference type="AlphaFoldDB" id="A0A0L1J6C6"/>
<keyword evidence="6" id="KW-1185">Reference proteome</keyword>
<dbReference type="GO" id="GO:0043386">
    <property type="term" value="P:mycotoxin biosynthetic process"/>
    <property type="evidence" value="ECO:0007669"/>
    <property type="project" value="InterPro"/>
</dbReference>
<sequence length="267" mass="30346">MVPQRSPERTSEEGSSPTQSFLEQHISLKEESFIPRSGSLTWILHILALCVSLTLALVAFTMKPSTLQCTRQLSPYSPLIEEGSIKYDSKNFANEFDKPSNYRGKPNDLTEASWKGLWETPAIGVPEERLEVLNKSGPAGLNWFRAPRTSDHGAVDEFAALVEVFHQLHCINTLRQEVHKNSYYEYFGEWPDGSGPGNEEVKQTHIDHCIELLRITLMCTSDVTPLVFIDDPHAFQGRIPDFNTMHTCRSFWEIREWVEKNGLPPLS</sequence>
<evidence type="ECO:0000256" key="1">
    <source>
        <dbReference type="ARBA" id="ARBA00004685"/>
    </source>
</evidence>
<dbReference type="PANTHER" id="PTHR33365">
    <property type="entry name" value="YALI0B05434P"/>
    <property type="match status" value="1"/>
</dbReference>
<feature type="compositionally biased region" description="Basic and acidic residues" evidence="3">
    <location>
        <begin position="1"/>
        <end position="12"/>
    </location>
</feature>
<accession>A0A0L1J6C6</accession>
<dbReference type="RefSeq" id="XP_015407866.1">
    <property type="nucleotide sequence ID" value="XM_015549449.1"/>
</dbReference>
<dbReference type="OrthoDB" id="3687641at2759"/>
<keyword evidence="4" id="KW-1133">Transmembrane helix</keyword>
<comment type="similarity">
    <text evidence="2">Belongs to the ustYa family.</text>
</comment>
<dbReference type="GeneID" id="26805996"/>
<dbReference type="Proteomes" id="UP000037505">
    <property type="component" value="Unassembled WGS sequence"/>
</dbReference>
<feature type="region of interest" description="Disordered" evidence="3">
    <location>
        <begin position="1"/>
        <end position="20"/>
    </location>
</feature>
<comment type="pathway">
    <text evidence="1">Mycotoxin biosynthesis.</text>
</comment>
<dbReference type="STRING" id="1509407.A0A0L1J6C6"/>
<dbReference type="EMBL" id="JNOM01000097">
    <property type="protein sequence ID" value="KNG86943.1"/>
    <property type="molecule type" value="Genomic_DNA"/>
</dbReference>
<name>A0A0L1J6C6_ASPN3</name>
<dbReference type="InterPro" id="IPR021765">
    <property type="entry name" value="UstYa-like"/>
</dbReference>
<evidence type="ECO:0000313" key="5">
    <source>
        <dbReference type="EMBL" id="KNG86943.1"/>
    </source>
</evidence>
<organism evidence="5 6">
    <name type="scientific">Aspergillus nomiae NRRL (strain ATCC 15546 / NRRL 13137 / CBS 260.88 / M93)</name>
    <dbReference type="NCBI Taxonomy" id="1509407"/>
    <lineage>
        <taxon>Eukaryota</taxon>
        <taxon>Fungi</taxon>
        <taxon>Dikarya</taxon>
        <taxon>Ascomycota</taxon>
        <taxon>Pezizomycotina</taxon>
        <taxon>Eurotiomycetes</taxon>
        <taxon>Eurotiomycetidae</taxon>
        <taxon>Eurotiales</taxon>
        <taxon>Aspergillaceae</taxon>
        <taxon>Aspergillus</taxon>
        <taxon>Aspergillus subgen. Circumdati</taxon>
    </lineage>
</organism>
<reference evidence="5 6" key="1">
    <citation type="submission" date="2014-06" db="EMBL/GenBank/DDBJ databases">
        <title>The Genome of the Aflatoxigenic Filamentous Fungus Aspergillus nomius.</title>
        <authorList>
            <person name="Moore M.G."/>
            <person name="Shannon B.M."/>
            <person name="Brian M.M."/>
        </authorList>
    </citation>
    <scope>NUCLEOTIDE SEQUENCE [LARGE SCALE GENOMIC DNA]</scope>
    <source>
        <strain evidence="5 6">NRRL 13137</strain>
    </source>
</reference>
<evidence type="ECO:0000256" key="3">
    <source>
        <dbReference type="SAM" id="MobiDB-lite"/>
    </source>
</evidence>
<evidence type="ECO:0008006" key="7">
    <source>
        <dbReference type="Google" id="ProtNLM"/>
    </source>
</evidence>
<keyword evidence="4" id="KW-0472">Membrane</keyword>
<proteinExistence type="inferred from homology"/>
<gene>
    <name evidence="5" type="ORF">ANOM_004192</name>
</gene>
<evidence type="ECO:0000313" key="6">
    <source>
        <dbReference type="Proteomes" id="UP000037505"/>
    </source>
</evidence>
<keyword evidence="4" id="KW-0812">Transmembrane</keyword>
<evidence type="ECO:0000256" key="2">
    <source>
        <dbReference type="ARBA" id="ARBA00035112"/>
    </source>
</evidence>
<feature type="transmembrane region" description="Helical" evidence="4">
    <location>
        <begin position="42"/>
        <end position="62"/>
    </location>
</feature>
<comment type="caution">
    <text evidence="5">The sequence shown here is derived from an EMBL/GenBank/DDBJ whole genome shotgun (WGS) entry which is preliminary data.</text>
</comment>